<dbReference type="PROSITE" id="PS51257">
    <property type="entry name" value="PROKAR_LIPOPROTEIN"/>
    <property type="match status" value="1"/>
</dbReference>
<evidence type="ECO:0000313" key="2">
    <source>
        <dbReference type="Proteomes" id="UP001305702"/>
    </source>
</evidence>
<organism evidence="1 2">
    <name type="scientific">Paenibacillus aurantius</name>
    <dbReference type="NCBI Taxonomy" id="2918900"/>
    <lineage>
        <taxon>Bacteria</taxon>
        <taxon>Bacillati</taxon>
        <taxon>Bacillota</taxon>
        <taxon>Bacilli</taxon>
        <taxon>Bacillales</taxon>
        <taxon>Paenibacillaceae</taxon>
        <taxon>Paenibacillus</taxon>
    </lineage>
</organism>
<reference evidence="1 2" key="1">
    <citation type="submission" date="2022-02" db="EMBL/GenBank/DDBJ databases">
        <title>Paenibacillus sp. MBLB1776 Whole Genome Shotgun Sequencing.</title>
        <authorList>
            <person name="Hwang C.Y."/>
            <person name="Cho E.-S."/>
            <person name="Seo M.-J."/>
        </authorList>
    </citation>
    <scope>NUCLEOTIDE SEQUENCE [LARGE SCALE GENOMIC DNA]</scope>
    <source>
        <strain evidence="1 2">MBLB1776</strain>
    </source>
</reference>
<keyword evidence="2" id="KW-1185">Reference proteome</keyword>
<dbReference type="RefSeq" id="WP_315603067.1">
    <property type="nucleotide sequence ID" value="NZ_CP130318.1"/>
</dbReference>
<accession>A0AA96L8Y6</accession>
<gene>
    <name evidence="1" type="ORF">MJA45_16835</name>
</gene>
<dbReference type="Proteomes" id="UP001305702">
    <property type="component" value="Chromosome"/>
</dbReference>
<protein>
    <recommendedName>
        <fullName evidence="3">DUF3939 domain-containing protein</fullName>
    </recommendedName>
</protein>
<sequence length="241" mass="27146">MVKARMLLFPCLLFLLLVTSGCMYSEEKIKQNQLATGEFITVVQNAVDEFHKRRGVLPIKTKEEDTPLYEKYLIDFKKLKDYNVLSTIPGNAFENGGTALYVLVDVETSPKVKMMDLPSYQRMVDLQKEIDAYKAKNQGALPKGQPLAEGFSYIDYTKLKKKELSLQSPYSRTSLSAIMDDTGKVGIDYGPEIAKAMSRKGLTSADPGKDLRSLLVEEGYFVPARSFPYTWKNGEPTVTRE</sequence>
<name>A0AA96L8Y6_9BACL</name>
<dbReference type="KEGG" id="paun:MJA45_16835"/>
<dbReference type="AlphaFoldDB" id="A0AA96L8Y6"/>
<evidence type="ECO:0000313" key="1">
    <source>
        <dbReference type="EMBL" id="WNQ09294.1"/>
    </source>
</evidence>
<dbReference type="EMBL" id="CP130318">
    <property type="protein sequence ID" value="WNQ09294.1"/>
    <property type="molecule type" value="Genomic_DNA"/>
</dbReference>
<evidence type="ECO:0008006" key="3">
    <source>
        <dbReference type="Google" id="ProtNLM"/>
    </source>
</evidence>
<proteinExistence type="predicted"/>